<dbReference type="FunFam" id="1.10.630.10:FF:000023">
    <property type="entry name" value="Cytochrome P450 family protein"/>
    <property type="match status" value="2"/>
</dbReference>
<evidence type="ECO:0000313" key="10">
    <source>
        <dbReference type="Proteomes" id="UP000195402"/>
    </source>
</evidence>
<sequence>MEIFTYFLFFLLTIFLIHKFLSKLTKNLPPSLPALPIIGHLHLLKKPLHRTLHSLSTRYGPILFLRFGFSRVLIVSSPSAVEECFSKNDIVFANRPHFIAGKHLGYNYTALGWAPYGHHWRNLRRISTIEVFSSNSLQHSAGIRKEEMKCLIHQLLRRSVDGGFVKVDMKSMFMEMMFNVMMRIVAGKRCFHDEEKMGVEEKKMEMEILRELFIPNLAMNLGDLFPVLRWLGFITGVEKKLVDVHRKRDAFLQDLIEEHRRKEKDDSDSSFSLITSVVEEGEKKKKKTLIDVLLRLQEFEPEIYPDDIVKGLIGIYFTAGTDTSALTMEWTMAALLNHPDVLEKVMAEIDTQVGHERLLDETDLAKLPYLHCVINETFRLYPVAPLLVPHASSQECTVGGYTVPRGTVLMANAWAIHRDPKLWNEPTKFKPERFLENKEREGGGMNYNFMPFGFGRRGCPGNLMGMQVVSLALGRLIQCFEWERVEGEEIFTYFLFSLLLLLLLLLYKLLFLKSTTKNLPPSPPSLPIIGHLHILKKPLHRTFHSLSTRYGPILFLRFGFCHVLVVSSPSAVEECFSKNDTIFANRPHFLAGQHFGYNFTALGWAPYGHHWRNLRRITTIEVFCSSSLQISSGIRKEEIKCLIKQLIGRSNNGGFVKVEMKSMFLELVFNVMMRIVAGKKCFDDEKKMGVEEKKRVMEILRELFIPNMAMNLGDLFPILKWFWFIRVEKKLVDGQRRRDAFLQDLIDEHRRREKDNSDSDSSFLVTKKKTLIDVLLRLQEAEPENYPDDIVKGLIGIFFTAGTDTSALTMEWIMSALLNHPDVLEKVKAEIDVHVGHHRLLDETDIPKLQYLHCVINETLRLYPVGPLLVPHASSEECTVGGYTVPRGTVLLANAWAIHRDPKLWDEPTKFKPERFIDGLERDDHKEGRLMMNNYNFMPFGLGRRGCPGNLMGMQIVSLTLGRLIQCFEWESVEGEEEVDMSEAPGLTMAKAKPLEALCRPRQAMLDFLSLL</sequence>
<organism evidence="9 10">
    <name type="scientific">Macleaya cordata</name>
    <name type="common">Five-seeded plume-poppy</name>
    <name type="synonym">Bocconia cordata</name>
    <dbReference type="NCBI Taxonomy" id="56857"/>
    <lineage>
        <taxon>Eukaryota</taxon>
        <taxon>Viridiplantae</taxon>
        <taxon>Streptophyta</taxon>
        <taxon>Embryophyta</taxon>
        <taxon>Tracheophyta</taxon>
        <taxon>Spermatophyta</taxon>
        <taxon>Magnoliopsida</taxon>
        <taxon>Ranunculales</taxon>
        <taxon>Papaveraceae</taxon>
        <taxon>Papaveroideae</taxon>
        <taxon>Macleaya</taxon>
    </lineage>
</organism>
<name>A0A200QZM5_MACCD</name>
<comment type="cofactor">
    <cofactor evidence="7">
        <name>heme</name>
        <dbReference type="ChEBI" id="CHEBI:30413"/>
    </cofactor>
</comment>
<dbReference type="GO" id="GO:0016020">
    <property type="term" value="C:membrane"/>
    <property type="evidence" value="ECO:0007669"/>
    <property type="project" value="UniProtKB-SubCell"/>
</dbReference>
<dbReference type="PRINTS" id="PR00385">
    <property type="entry name" value="P450"/>
</dbReference>
<dbReference type="InterPro" id="IPR050651">
    <property type="entry name" value="Plant_Cytochrome_P450_Monoox"/>
</dbReference>
<dbReference type="InterPro" id="IPR002401">
    <property type="entry name" value="Cyt_P450_E_grp-I"/>
</dbReference>
<evidence type="ECO:0000313" key="9">
    <source>
        <dbReference type="EMBL" id="OVA15923.1"/>
    </source>
</evidence>
<dbReference type="OrthoDB" id="1055148at2759"/>
<dbReference type="Pfam" id="PF00067">
    <property type="entry name" value="p450"/>
    <property type="match status" value="2"/>
</dbReference>
<dbReference type="PANTHER" id="PTHR47947">
    <property type="entry name" value="CYTOCHROME P450 82C3-RELATED"/>
    <property type="match status" value="1"/>
</dbReference>
<dbReference type="OMA" id="HRTRETH"/>
<dbReference type="GO" id="GO:0004497">
    <property type="term" value="F:monooxygenase activity"/>
    <property type="evidence" value="ECO:0007669"/>
    <property type="project" value="InterPro"/>
</dbReference>
<dbReference type="GO" id="GO:0016705">
    <property type="term" value="F:oxidoreductase activity, acting on paired donors, with incorporation or reduction of molecular oxygen"/>
    <property type="evidence" value="ECO:0007669"/>
    <property type="project" value="InterPro"/>
</dbReference>
<feature type="transmembrane region" description="Helical" evidence="8">
    <location>
        <begin position="703"/>
        <end position="723"/>
    </location>
</feature>
<gene>
    <name evidence="9" type="ORF">BVC80_1821g90</name>
</gene>
<evidence type="ECO:0000256" key="8">
    <source>
        <dbReference type="SAM" id="Phobius"/>
    </source>
</evidence>
<keyword evidence="2 7" id="KW-0349">Heme</keyword>
<evidence type="ECO:0000256" key="1">
    <source>
        <dbReference type="ARBA" id="ARBA00004370"/>
    </source>
</evidence>
<dbReference type="EMBL" id="MVGT01000729">
    <property type="protein sequence ID" value="OVA15923.1"/>
    <property type="molecule type" value="Genomic_DNA"/>
</dbReference>
<dbReference type="GO" id="GO:0005506">
    <property type="term" value="F:iron ion binding"/>
    <property type="evidence" value="ECO:0007669"/>
    <property type="project" value="InterPro"/>
</dbReference>
<dbReference type="InterPro" id="IPR036396">
    <property type="entry name" value="Cyt_P450_sf"/>
</dbReference>
<evidence type="ECO:0000256" key="6">
    <source>
        <dbReference type="ARBA" id="ARBA00023136"/>
    </source>
</evidence>
<reference evidence="9 10" key="1">
    <citation type="journal article" date="2017" name="Mol. Plant">
        <title>The Genome of Medicinal Plant Macleaya cordata Provides New Insights into Benzylisoquinoline Alkaloids Metabolism.</title>
        <authorList>
            <person name="Liu X."/>
            <person name="Liu Y."/>
            <person name="Huang P."/>
            <person name="Ma Y."/>
            <person name="Qing Z."/>
            <person name="Tang Q."/>
            <person name="Cao H."/>
            <person name="Cheng P."/>
            <person name="Zheng Y."/>
            <person name="Yuan Z."/>
            <person name="Zhou Y."/>
            <person name="Liu J."/>
            <person name="Tang Z."/>
            <person name="Zhuo Y."/>
            <person name="Zhang Y."/>
            <person name="Yu L."/>
            <person name="Huang J."/>
            <person name="Yang P."/>
            <person name="Peng Q."/>
            <person name="Zhang J."/>
            <person name="Jiang W."/>
            <person name="Zhang Z."/>
            <person name="Lin K."/>
            <person name="Ro D.K."/>
            <person name="Chen X."/>
            <person name="Xiong X."/>
            <person name="Shang Y."/>
            <person name="Huang S."/>
            <person name="Zeng J."/>
        </authorList>
    </citation>
    <scope>NUCLEOTIDE SEQUENCE [LARGE SCALE GENOMIC DNA]</scope>
    <source>
        <strain evidence="10">cv. BLH2017</strain>
        <tissue evidence="9">Root</tissue>
    </source>
</reference>
<keyword evidence="6 8" id="KW-0472">Membrane</keyword>
<dbReference type="Gene3D" id="1.10.630.10">
    <property type="entry name" value="Cytochrome P450"/>
    <property type="match status" value="2"/>
</dbReference>
<keyword evidence="3 7" id="KW-0479">Metal-binding</keyword>
<keyword evidence="8" id="KW-0812">Transmembrane</keyword>
<protein>
    <submittedName>
        <fullName evidence="9">Cytochrome P450</fullName>
    </submittedName>
</protein>
<dbReference type="PROSITE" id="PS00086">
    <property type="entry name" value="CYTOCHROME_P450"/>
    <property type="match status" value="2"/>
</dbReference>
<accession>A0A200QZM5</accession>
<dbReference type="InterPro" id="IPR017972">
    <property type="entry name" value="Cyt_P450_CS"/>
</dbReference>
<comment type="caution">
    <text evidence="9">The sequence shown here is derived from an EMBL/GenBank/DDBJ whole genome shotgun (WGS) entry which is preliminary data.</text>
</comment>
<dbReference type="GO" id="GO:0020037">
    <property type="term" value="F:heme binding"/>
    <property type="evidence" value="ECO:0007669"/>
    <property type="project" value="InterPro"/>
</dbReference>
<evidence type="ECO:0000256" key="5">
    <source>
        <dbReference type="ARBA" id="ARBA00023004"/>
    </source>
</evidence>
<dbReference type="Proteomes" id="UP000195402">
    <property type="component" value="Unassembled WGS sequence"/>
</dbReference>
<keyword evidence="4" id="KW-0560">Oxidoreductase</keyword>
<dbReference type="SUPFAM" id="SSF48264">
    <property type="entry name" value="Cytochrome P450"/>
    <property type="match status" value="2"/>
</dbReference>
<dbReference type="AlphaFoldDB" id="A0A200QZM5"/>
<dbReference type="CDD" id="cd20653">
    <property type="entry name" value="CYP81"/>
    <property type="match status" value="2"/>
</dbReference>
<dbReference type="GO" id="GO:0033075">
    <property type="term" value="P:isoquinoline alkaloid biosynthetic process"/>
    <property type="evidence" value="ECO:0007669"/>
    <property type="project" value="UniProtKB-ARBA"/>
</dbReference>
<comment type="subcellular location">
    <subcellularLocation>
        <location evidence="1">Membrane</location>
    </subcellularLocation>
</comment>
<dbReference type="STRING" id="56857.A0A200QZM5"/>
<keyword evidence="5 7" id="KW-0408">Iron</keyword>
<keyword evidence="8" id="KW-1133">Transmembrane helix</keyword>
<dbReference type="PRINTS" id="PR00463">
    <property type="entry name" value="EP450I"/>
</dbReference>
<evidence type="ECO:0000256" key="7">
    <source>
        <dbReference type="PIRSR" id="PIRSR602401-1"/>
    </source>
</evidence>
<evidence type="ECO:0000256" key="2">
    <source>
        <dbReference type="ARBA" id="ARBA00022617"/>
    </source>
</evidence>
<evidence type="ECO:0000256" key="3">
    <source>
        <dbReference type="ARBA" id="ARBA00022723"/>
    </source>
</evidence>
<dbReference type="PANTHER" id="PTHR47947:SF13">
    <property type="entry name" value="CYTOCHROME P450, FAMILY 81, SUBFAMILY K, POLYPEPTIDE 1-RELATED"/>
    <property type="match status" value="1"/>
</dbReference>
<keyword evidence="10" id="KW-1185">Reference proteome</keyword>
<dbReference type="InterPro" id="IPR001128">
    <property type="entry name" value="Cyt_P450"/>
</dbReference>
<feature type="transmembrane region" description="Helical" evidence="8">
    <location>
        <begin position="490"/>
        <end position="510"/>
    </location>
</feature>
<dbReference type="InParanoid" id="A0A200QZM5"/>
<feature type="binding site" description="axial binding residue" evidence="7">
    <location>
        <position position="459"/>
    </location>
    <ligand>
        <name>heme</name>
        <dbReference type="ChEBI" id="CHEBI:30413"/>
    </ligand>
    <ligandPart>
        <name>Fe</name>
        <dbReference type="ChEBI" id="CHEBI:18248"/>
    </ligandPart>
</feature>
<proteinExistence type="predicted"/>
<evidence type="ECO:0000256" key="4">
    <source>
        <dbReference type="ARBA" id="ARBA00023002"/>
    </source>
</evidence>